<protein>
    <recommendedName>
        <fullName evidence="2">phosphoribosylglycinamide formyltransferase 1</fullName>
        <ecNumber evidence="2">2.1.2.2</ecNumber>
    </recommendedName>
</protein>
<sequence length="178" mass="19510">MKKLIEKSLYNKSNCSVRVVISNKADAGGIAIARSYGIETVVVPSVGEREQYEAVITQELEKRGIELICLAGFMRILTASFVNRWKNRIINIHPSLLPSFKGAHAVKLALEAGVKVAGCTAHFADVEVDAGAIIAQETVPVYKDDTEDSLHERIKVKEHLVFAEAMEAVAKSFLEKDA</sequence>
<dbReference type="WBParaSite" id="L893_g28125.t1">
    <property type="protein sequence ID" value="L893_g28125.t1"/>
    <property type="gene ID" value="L893_g28125"/>
</dbReference>
<evidence type="ECO:0000256" key="2">
    <source>
        <dbReference type="ARBA" id="ARBA00012254"/>
    </source>
</evidence>
<evidence type="ECO:0000313" key="6">
    <source>
        <dbReference type="Proteomes" id="UP000095287"/>
    </source>
</evidence>
<keyword evidence="4" id="KW-0658">Purine biosynthesis</keyword>
<dbReference type="NCBIfam" id="TIGR00639">
    <property type="entry name" value="PurN"/>
    <property type="match status" value="1"/>
</dbReference>
<dbReference type="SUPFAM" id="SSF53328">
    <property type="entry name" value="Formyltransferase"/>
    <property type="match status" value="1"/>
</dbReference>
<evidence type="ECO:0000256" key="4">
    <source>
        <dbReference type="ARBA" id="ARBA00022755"/>
    </source>
</evidence>
<dbReference type="HAMAP" id="MF_01930">
    <property type="entry name" value="PurN"/>
    <property type="match status" value="1"/>
</dbReference>
<feature type="domain" description="Formyl transferase N-terminal" evidence="5">
    <location>
        <begin position="2"/>
        <end position="165"/>
    </location>
</feature>
<dbReference type="InterPro" id="IPR036477">
    <property type="entry name" value="Formyl_transf_N_sf"/>
</dbReference>
<evidence type="ECO:0000256" key="3">
    <source>
        <dbReference type="ARBA" id="ARBA00022679"/>
    </source>
</evidence>
<name>A0A1I7ZP64_9BILA</name>
<evidence type="ECO:0000259" key="5">
    <source>
        <dbReference type="Pfam" id="PF00551"/>
    </source>
</evidence>
<dbReference type="GO" id="GO:0004644">
    <property type="term" value="F:phosphoribosylglycinamide formyltransferase activity"/>
    <property type="evidence" value="ECO:0007669"/>
    <property type="project" value="UniProtKB-EC"/>
</dbReference>
<dbReference type="GO" id="GO:0006189">
    <property type="term" value="P:'de novo' IMP biosynthetic process"/>
    <property type="evidence" value="ECO:0007669"/>
    <property type="project" value="InterPro"/>
</dbReference>
<keyword evidence="6" id="KW-1185">Reference proteome</keyword>
<dbReference type="GO" id="GO:0005829">
    <property type="term" value="C:cytosol"/>
    <property type="evidence" value="ECO:0007669"/>
    <property type="project" value="TreeGrafter"/>
</dbReference>
<organism evidence="6 7">
    <name type="scientific">Steinernema glaseri</name>
    <dbReference type="NCBI Taxonomy" id="37863"/>
    <lineage>
        <taxon>Eukaryota</taxon>
        <taxon>Metazoa</taxon>
        <taxon>Ecdysozoa</taxon>
        <taxon>Nematoda</taxon>
        <taxon>Chromadorea</taxon>
        <taxon>Rhabditida</taxon>
        <taxon>Tylenchina</taxon>
        <taxon>Panagrolaimomorpha</taxon>
        <taxon>Strongyloidoidea</taxon>
        <taxon>Steinernematidae</taxon>
        <taxon>Steinernema</taxon>
    </lineage>
</organism>
<dbReference type="Pfam" id="PF00551">
    <property type="entry name" value="Formyl_trans_N"/>
    <property type="match status" value="1"/>
</dbReference>
<dbReference type="InterPro" id="IPR004607">
    <property type="entry name" value="GART"/>
</dbReference>
<dbReference type="InterPro" id="IPR002376">
    <property type="entry name" value="Formyl_transf_N"/>
</dbReference>
<dbReference type="AlphaFoldDB" id="A0A1I7ZP64"/>
<evidence type="ECO:0000313" key="7">
    <source>
        <dbReference type="WBParaSite" id="L893_g28125.t1"/>
    </source>
</evidence>
<dbReference type="PANTHER" id="PTHR43369:SF2">
    <property type="entry name" value="PHOSPHORIBOSYLGLYCINAMIDE FORMYLTRANSFERASE"/>
    <property type="match status" value="1"/>
</dbReference>
<dbReference type="PANTHER" id="PTHR43369">
    <property type="entry name" value="PHOSPHORIBOSYLGLYCINAMIDE FORMYLTRANSFERASE"/>
    <property type="match status" value="1"/>
</dbReference>
<keyword evidence="3" id="KW-0808">Transferase</keyword>
<dbReference type="CDD" id="cd08645">
    <property type="entry name" value="FMT_core_GART"/>
    <property type="match status" value="1"/>
</dbReference>
<comment type="pathway">
    <text evidence="1">Purine metabolism; IMP biosynthesis via de novo pathway; N(2)-formyl-N(1)-(5-phospho-D-ribosyl)glycinamide from N(1)-(5-phospho-D-ribosyl)glycinamide (10-formyl THF route): step 1/1.</text>
</comment>
<proteinExistence type="inferred from homology"/>
<reference evidence="7" key="1">
    <citation type="submission" date="2016-11" db="UniProtKB">
        <authorList>
            <consortium name="WormBaseParasite"/>
        </authorList>
    </citation>
    <scope>IDENTIFICATION</scope>
</reference>
<accession>A0A1I7ZP64</accession>
<dbReference type="Proteomes" id="UP000095287">
    <property type="component" value="Unplaced"/>
</dbReference>
<evidence type="ECO:0000256" key="1">
    <source>
        <dbReference type="ARBA" id="ARBA00005054"/>
    </source>
</evidence>
<dbReference type="Gene3D" id="3.40.50.170">
    <property type="entry name" value="Formyl transferase, N-terminal domain"/>
    <property type="match status" value="1"/>
</dbReference>
<dbReference type="EC" id="2.1.2.2" evidence="2"/>